<dbReference type="SUPFAM" id="SSF53474">
    <property type="entry name" value="alpha/beta-Hydrolases"/>
    <property type="match status" value="1"/>
</dbReference>
<dbReference type="InterPro" id="IPR029058">
    <property type="entry name" value="AB_hydrolase_fold"/>
</dbReference>
<comment type="caution">
    <text evidence="2">The sequence shown here is derived from an EMBL/GenBank/DDBJ whole genome shotgun (WGS) entry which is preliminary data.</text>
</comment>
<name>A0ABN7EK09_9FLAO</name>
<evidence type="ECO:0000313" key="2">
    <source>
        <dbReference type="EMBL" id="CAA9198867.1"/>
    </source>
</evidence>
<dbReference type="Gene3D" id="3.40.50.1820">
    <property type="entry name" value="alpha/beta hydrolase"/>
    <property type="match status" value="1"/>
</dbReference>
<dbReference type="Pfam" id="PF00561">
    <property type="entry name" value="Abhydrolase_1"/>
    <property type="match status" value="1"/>
</dbReference>
<organism evidence="2 3">
    <name type="scientific">Flavobacterium collinsii</name>
    <dbReference type="NCBI Taxonomy" id="1114861"/>
    <lineage>
        <taxon>Bacteria</taxon>
        <taxon>Pseudomonadati</taxon>
        <taxon>Bacteroidota</taxon>
        <taxon>Flavobacteriia</taxon>
        <taxon>Flavobacteriales</taxon>
        <taxon>Flavobacteriaceae</taxon>
        <taxon>Flavobacterium</taxon>
    </lineage>
</organism>
<gene>
    <name evidence="2" type="ORF">FLACOL7796_02428</name>
</gene>
<dbReference type="EMBL" id="CADCST010000085">
    <property type="protein sequence ID" value="CAA9198867.1"/>
    <property type="molecule type" value="Genomic_DNA"/>
</dbReference>
<protein>
    <recommendedName>
        <fullName evidence="1">AB hydrolase-1 domain-containing protein</fullName>
    </recommendedName>
</protein>
<evidence type="ECO:0000313" key="3">
    <source>
        <dbReference type="Proteomes" id="UP000474567"/>
    </source>
</evidence>
<feature type="domain" description="AB hydrolase-1" evidence="1">
    <location>
        <begin position="94"/>
        <end position="211"/>
    </location>
</feature>
<sequence length="282" mass="32589">MILIYSFFKDKFITILRSHIVHIEKMSKIYFKILICLLLISCSNSKKTNSQIAHNTYPVKLDTLTLFDKSRNRKIPIAIFCPKTDSKINNQQIIIFSHGYGENKGGDNMIYSYLTENLASKGYFVISLQHELPTDALLAMEGDFKVTRKPNWERGTDNILYVLNEFKTLKPELDFKHLTLIGHSNGGDMTALFASKYPKLVYKIITMDNRRMPLPRVNHPIVYTLRSKNHSADEGVLPTEQEQQKYGMTVQFTPINHSDMDNDATIEERKIINTCIEKYLNE</sequence>
<accession>A0ABN7EK09</accession>
<proteinExistence type="predicted"/>
<keyword evidence="3" id="KW-1185">Reference proteome</keyword>
<reference evidence="2 3" key="1">
    <citation type="submission" date="2020-02" db="EMBL/GenBank/DDBJ databases">
        <authorList>
            <person name="Criscuolo A."/>
        </authorList>
    </citation>
    <scope>NUCLEOTIDE SEQUENCE [LARGE SCALE GENOMIC DNA]</scope>
    <source>
        <strain evidence="2">CECT7796</strain>
    </source>
</reference>
<evidence type="ECO:0000259" key="1">
    <source>
        <dbReference type="Pfam" id="PF00561"/>
    </source>
</evidence>
<dbReference type="InterPro" id="IPR000073">
    <property type="entry name" value="AB_hydrolase_1"/>
</dbReference>
<dbReference type="Proteomes" id="UP000474567">
    <property type="component" value="Unassembled WGS sequence"/>
</dbReference>